<sequence length="536" mass="61273">MSEKIMGKKIAVIGAGLSGLATIKELVEEGHDVVCFEKNNDIGGVFSDLGTNYDSLHLTASNYFMAYSDFMPYHEKIRFWTRQEYKEYLDQYSIHFDLLKNIKFNYLVEEVKLLDNGLSLTVKDITTGACETQYFDSLAVCSGQFQKPNIPEIIGLNKFPGKVLHSSEYKNPEQCKSLLGGKRVLCLGMGESAADIVTEIAEIAGNTTLSLRRYHLFAPKYIDKDKPIDVLQTRFWHSLPANKKSSLVRDSWRYFLTSQYEPDKLSAQHMLAAPDEPGSVVTKTERIFDAVAKGMEIDIGGIQEISGSTVLFNSGRKEEFDVIVFCTGFKFHLPFLNSELYFEDIRDCYLQVFHPSFRDKIAFIGFIRPTQGGIPLISELQARYYALVLSAKRSLPENLEILAQQDKAKWKNEFYETPNVFGLVNGVRYNDGIAELIGCRPPRPLFIKSPIKFCVYWFHHVWPCQYRLIGPSSRESAHEKWTLAPTSLFNSTDPLKLKLSAYKGSLKNLFLFWFKSQFAKDKKEQWRPIFKSKPRA</sequence>
<proteinExistence type="inferred from homology"/>
<dbReference type="PIRSF" id="PIRSF000332">
    <property type="entry name" value="FMO"/>
    <property type="match status" value="1"/>
</dbReference>
<keyword evidence="6" id="KW-0560">Oxidoreductase</keyword>
<dbReference type="RefSeq" id="WP_190579121.1">
    <property type="nucleotide sequence ID" value="NZ_CAWPQU010000019.1"/>
</dbReference>
<comment type="similarity">
    <text evidence="1">Belongs to the FMO family.</text>
</comment>
<evidence type="ECO:0000256" key="2">
    <source>
        <dbReference type="ARBA" id="ARBA00010139"/>
    </source>
</evidence>
<keyword evidence="5" id="KW-0521">NADP</keyword>
<evidence type="ECO:0000256" key="3">
    <source>
        <dbReference type="ARBA" id="ARBA00022630"/>
    </source>
</evidence>
<name>A0ABR8CEY4_9CYAN</name>
<dbReference type="Pfam" id="PF00743">
    <property type="entry name" value="FMO-like"/>
    <property type="match status" value="1"/>
</dbReference>
<organism evidence="7 8">
    <name type="scientific">Phormidium tenue FACHB-1050</name>
    <dbReference type="NCBI Taxonomy" id="2692857"/>
    <lineage>
        <taxon>Bacteria</taxon>
        <taxon>Bacillati</taxon>
        <taxon>Cyanobacteriota</taxon>
        <taxon>Cyanophyceae</taxon>
        <taxon>Oscillatoriophycideae</taxon>
        <taxon>Oscillatoriales</taxon>
        <taxon>Oscillatoriaceae</taxon>
        <taxon>Phormidium</taxon>
    </lineage>
</organism>
<protein>
    <submittedName>
        <fullName evidence="7">FAD-dependent oxidoreductase</fullName>
    </submittedName>
</protein>
<accession>A0ABR8CEY4</accession>
<evidence type="ECO:0000256" key="5">
    <source>
        <dbReference type="ARBA" id="ARBA00022857"/>
    </source>
</evidence>
<dbReference type="InterPro" id="IPR036291">
    <property type="entry name" value="NAD(P)-bd_dom_sf"/>
</dbReference>
<keyword evidence="3" id="KW-0285">Flavoprotein</keyword>
<dbReference type="PRINTS" id="PR00370">
    <property type="entry name" value="FMOXYGENASE"/>
</dbReference>
<dbReference type="InterPro" id="IPR036188">
    <property type="entry name" value="FAD/NAD-bd_sf"/>
</dbReference>
<evidence type="ECO:0000313" key="7">
    <source>
        <dbReference type="EMBL" id="MBD2318257.1"/>
    </source>
</evidence>
<dbReference type="EMBL" id="JACJQY010000026">
    <property type="protein sequence ID" value="MBD2318257.1"/>
    <property type="molecule type" value="Genomic_DNA"/>
</dbReference>
<keyword evidence="8" id="KW-1185">Reference proteome</keyword>
<keyword evidence="4" id="KW-0274">FAD</keyword>
<dbReference type="SUPFAM" id="SSF51735">
    <property type="entry name" value="NAD(P)-binding Rossmann-fold domains"/>
    <property type="match status" value="1"/>
</dbReference>
<dbReference type="InterPro" id="IPR050346">
    <property type="entry name" value="FMO-like"/>
</dbReference>
<dbReference type="SUPFAM" id="SSF51905">
    <property type="entry name" value="FAD/NAD(P)-binding domain"/>
    <property type="match status" value="2"/>
</dbReference>
<comment type="caution">
    <text evidence="7">The sequence shown here is derived from an EMBL/GenBank/DDBJ whole genome shotgun (WGS) entry which is preliminary data.</text>
</comment>
<dbReference type="PANTHER" id="PTHR23023">
    <property type="entry name" value="DIMETHYLANILINE MONOOXYGENASE"/>
    <property type="match status" value="1"/>
</dbReference>
<reference evidence="7 8" key="1">
    <citation type="journal article" date="2020" name="ISME J.">
        <title>Comparative genomics reveals insights into cyanobacterial evolution and habitat adaptation.</title>
        <authorList>
            <person name="Chen M.Y."/>
            <person name="Teng W.K."/>
            <person name="Zhao L."/>
            <person name="Hu C.X."/>
            <person name="Zhou Y.K."/>
            <person name="Han B.P."/>
            <person name="Song L.R."/>
            <person name="Shu W.S."/>
        </authorList>
    </citation>
    <scope>NUCLEOTIDE SEQUENCE [LARGE SCALE GENOMIC DNA]</scope>
    <source>
        <strain evidence="7 8">FACHB-1050</strain>
    </source>
</reference>
<evidence type="ECO:0000256" key="1">
    <source>
        <dbReference type="ARBA" id="ARBA00009183"/>
    </source>
</evidence>
<evidence type="ECO:0000256" key="4">
    <source>
        <dbReference type="ARBA" id="ARBA00022827"/>
    </source>
</evidence>
<dbReference type="InterPro" id="IPR020946">
    <property type="entry name" value="Flavin_mOase-like"/>
</dbReference>
<gene>
    <name evidence="7" type="ORF">H6G05_15560</name>
</gene>
<dbReference type="Gene3D" id="3.50.50.60">
    <property type="entry name" value="FAD/NAD(P)-binding domain"/>
    <property type="match status" value="1"/>
</dbReference>
<dbReference type="InterPro" id="IPR000960">
    <property type="entry name" value="Flavin_mOase"/>
</dbReference>
<evidence type="ECO:0000313" key="8">
    <source>
        <dbReference type="Proteomes" id="UP000618445"/>
    </source>
</evidence>
<evidence type="ECO:0000256" key="6">
    <source>
        <dbReference type="ARBA" id="ARBA00023002"/>
    </source>
</evidence>
<comment type="similarity">
    <text evidence="2">Belongs to the FAD-binding monooxygenase family.</text>
</comment>
<dbReference type="Proteomes" id="UP000618445">
    <property type="component" value="Unassembled WGS sequence"/>
</dbReference>